<dbReference type="Pfam" id="PF24883">
    <property type="entry name" value="NPHP3_N"/>
    <property type="match status" value="1"/>
</dbReference>
<protein>
    <recommendedName>
        <fullName evidence="7">NACHT domain-containing protein</fullName>
    </recommendedName>
</protein>
<dbReference type="PANTHER" id="PTHR10039">
    <property type="entry name" value="AMELOGENIN"/>
    <property type="match status" value="1"/>
</dbReference>
<dbReference type="Proteomes" id="UP000696280">
    <property type="component" value="Unassembled WGS sequence"/>
</dbReference>
<dbReference type="Gene3D" id="3.40.50.300">
    <property type="entry name" value="P-loop containing nucleotide triphosphate hydrolases"/>
    <property type="match status" value="1"/>
</dbReference>
<proteinExistence type="predicted"/>
<keyword evidence="6" id="KW-1185">Reference proteome</keyword>
<dbReference type="PANTHER" id="PTHR10039:SF14">
    <property type="entry name" value="NACHT DOMAIN-CONTAINING PROTEIN"/>
    <property type="match status" value="1"/>
</dbReference>
<evidence type="ECO:0000256" key="1">
    <source>
        <dbReference type="ARBA" id="ARBA00022737"/>
    </source>
</evidence>
<reference evidence="5" key="1">
    <citation type="submission" date="2021-07" db="EMBL/GenBank/DDBJ databases">
        <authorList>
            <person name="Durling M."/>
        </authorList>
    </citation>
    <scope>NUCLEOTIDE SEQUENCE</scope>
</reference>
<sequence>MPTALIWGAMKAVIDSSKRFLDLYEKIKKQLQAIDKHLQIFAMESDLFEESVEMRKLLIESYICIIRFWSRIYKECNKNVAHRMIGGIVSFNTTKLDGIVNDIKESSEDIAKMAKVVNARLDSGEREDAEKERRAAGIHRIEQNEYFKKQAKIQEEERKGQRRRDVLEWLEASSSLSASMRDRNDRRQDSNVSSRGEGTCAWLDTNQKIEDWRNQTTHSPCIWLQGGEGTGKSILCAYVIERIPILDPEASTIYLYYTFDEEFSALSVYRCLTEQLVHRVWARKRDIPEDIHSFTQQSTVGSRSADVKLLFKMLLEELATTYIFLDGLDEQDIDGRWQDVKEVLHFLTDITATGSSRLWISSQNRVNVKRTLGNMSTLQMTQQLNGGDIRLHLSERMSKQELELDSEYQHRILEDLVQRAEGNFLWASLMLAWISEAPTLARLEEMFREGLPRKVEEYYHRKLAGIEISQMGIVSKILACIVYAKRPWRLDELREAIGALEIKDGSKLSTSQKLFQNHALKLCEPLVRVTKTNRVDISSSICTLSHASVRQFLVKNPDALKNISPDACRINNMIIADVCLKYLWQQSYETLLTKEGDSFIDVNGEDIVNHHLLSYAAKYWDKHLDDVSHTPEICGRVARFITSPQFQTCLQVQSLFIEGQFSVWMTMGHEDDLIIGNRRAFPSWFSQKCGKTLSQGYQSFVGEWGELLNEVTSHRGKHSGEIDRCFWGALGEEHFLRGSKSRYKSFMFKEPSQKGAEHKSPMAYYDAVDSKGTSLAVLQLDSLDPESQELSLRCQHWIQKNGNFELRTSQILKTPFLNWLLYDHPALTNIPGRPGPVSWSTDLDSMRVGNQLFSLDAKGYTLQEIPLGENSYFEELASTGLFVAISTRNNITMKVLNTKEPAKKNVEYDEVVAHILKQTITTTDEVNGASKSTSEDDKLEGETVLSDDDSEFNFDALSESSEEENSAEELESDASSAEMSDEVEDDDQWNDWGDEDDLNESSHIESYSDDESSPDDSDNDTDGDSDDSELNIEDGFDEGSEDSQSAHNSNYSQSFVDSDSEENSEFENIAATKLSDMLFGKRQKGGVATHHVNLRVYDRSQKEPTLIFHFSHFVFNTLFESPPVFHPSKSLLVWPLGSGEILFADLERNSYFTKMLCCTGYSSCHVFIKANFSSDGSYLHFAALEAVIDQEDSRLLKMTLQVSTHRLSSRKTSRCAPRLIHQTSVPLEKCSSISLSTLPYSLTWGKEDLYLTTRGNQLRVCQIPLFQQGPDSGLSTICYTQEEVALPSSAQSRKVHFFPSQPGAKSKSEATVFLGSYSPELAERRILPPICVYLDENKDLGGWKCSPMAPVKWEKNRAGGRLQGKFEMFNKKEDCDIVPFFA</sequence>
<gene>
    <name evidence="5" type="ORF">HYFRA_00001738</name>
</gene>
<feature type="domain" description="Nephrocystin 3-like N-terminal" evidence="4">
    <location>
        <begin position="198"/>
        <end position="358"/>
    </location>
</feature>
<name>A0A9N9L3X6_9HELO</name>
<dbReference type="InterPro" id="IPR027417">
    <property type="entry name" value="P-loop_NTPase"/>
</dbReference>
<evidence type="ECO:0008006" key="7">
    <source>
        <dbReference type="Google" id="ProtNLM"/>
    </source>
</evidence>
<dbReference type="Pfam" id="PF24809">
    <property type="entry name" value="DUF7708"/>
    <property type="match status" value="1"/>
</dbReference>
<keyword evidence="1" id="KW-0677">Repeat</keyword>
<comment type="caution">
    <text evidence="5">The sequence shown here is derived from an EMBL/GenBank/DDBJ whole genome shotgun (WGS) entry which is preliminary data.</text>
</comment>
<organism evidence="5 6">
    <name type="scientific">Hymenoscyphus fraxineus</name>
    <dbReference type="NCBI Taxonomy" id="746836"/>
    <lineage>
        <taxon>Eukaryota</taxon>
        <taxon>Fungi</taxon>
        <taxon>Dikarya</taxon>
        <taxon>Ascomycota</taxon>
        <taxon>Pezizomycotina</taxon>
        <taxon>Leotiomycetes</taxon>
        <taxon>Helotiales</taxon>
        <taxon>Helotiaceae</taxon>
        <taxon>Hymenoscyphus</taxon>
    </lineage>
</organism>
<feature type="domain" description="DUF7708" evidence="3">
    <location>
        <begin position="4"/>
        <end position="117"/>
    </location>
</feature>
<evidence type="ECO:0000256" key="2">
    <source>
        <dbReference type="SAM" id="MobiDB-lite"/>
    </source>
</evidence>
<feature type="compositionally biased region" description="Acidic residues" evidence="2">
    <location>
        <begin position="1007"/>
        <end position="1041"/>
    </location>
</feature>
<evidence type="ECO:0000259" key="4">
    <source>
        <dbReference type="Pfam" id="PF24883"/>
    </source>
</evidence>
<evidence type="ECO:0000313" key="5">
    <source>
        <dbReference type="EMBL" id="CAG8959830.1"/>
    </source>
</evidence>
<evidence type="ECO:0000313" key="6">
    <source>
        <dbReference type="Proteomes" id="UP000696280"/>
    </source>
</evidence>
<feature type="region of interest" description="Disordered" evidence="2">
    <location>
        <begin position="925"/>
        <end position="1064"/>
    </location>
</feature>
<dbReference type="InterPro" id="IPR056884">
    <property type="entry name" value="NPHP3-like_N"/>
</dbReference>
<dbReference type="SUPFAM" id="SSF52540">
    <property type="entry name" value="P-loop containing nucleoside triphosphate hydrolases"/>
    <property type="match status" value="1"/>
</dbReference>
<feature type="compositionally biased region" description="Acidic residues" evidence="2">
    <location>
        <begin position="960"/>
        <end position="972"/>
    </location>
</feature>
<dbReference type="OrthoDB" id="21416at2759"/>
<feature type="compositionally biased region" description="Acidic residues" evidence="2">
    <location>
        <begin position="979"/>
        <end position="999"/>
    </location>
</feature>
<feature type="compositionally biased region" description="Polar residues" evidence="2">
    <location>
        <begin position="1042"/>
        <end position="1053"/>
    </location>
</feature>
<dbReference type="EMBL" id="CAJVRL010000092">
    <property type="protein sequence ID" value="CAG8959830.1"/>
    <property type="molecule type" value="Genomic_DNA"/>
</dbReference>
<accession>A0A9N9L3X6</accession>
<dbReference type="InterPro" id="IPR056125">
    <property type="entry name" value="DUF7708"/>
</dbReference>
<evidence type="ECO:0000259" key="3">
    <source>
        <dbReference type="Pfam" id="PF24809"/>
    </source>
</evidence>